<proteinExistence type="predicted"/>
<evidence type="ECO:0000313" key="2">
    <source>
        <dbReference type="Proteomes" id="UP000032287"/>
    </source>
</evidence>
<evidence type="ECO:0000313" key="1">
    <source>
        <dbReference type="EMBL" id="KIU19035.1"/>
    </source>
</evidence>
<dbReference type="AlphaFoldDB" id="A0A0D1LEH0"/>
<organism evidence="1 2">
    <name type="scientific">Weissella cibaria</name>
    <dbReference type="NCBI Taxonomy" id="137591"/>
    <lineage>
        <taxon>Bacteria</taxon>
        <taxon>Bacillati</taxon>
        <taxon>Bacillota</taxon>
        <taxon>Bacilli</taxon>
        <taxon>Lactobacillales</taxon>
        <taxon>Lactobacillaceae</taxon>
        <taxon>Weissella</taxon>
    </lineage>
</organism>
<gene>
    <name evidence="1" type="ORF">QX99_02321</name>
</gene>
<name>A0A0D1LEH0_9LACO</name>
<reference evidence="1 2" key="1">
    <citation type="journal article" date="2015" name="Microbiology (Mosc.)">
        <title>Genomics of the Weissella cibaria species with an examination of its metabolic traits.</title>
        <authorList>
            <person name="Lynch K.M."/>
            <person name="Lucid A."/>
            <person name="Arendt E.K."/>
            <person name="Sleator R.D."/>
            <person name="Lucey B."/>
            <person name="Coffey A."/>
        </authorList>
    </citation>
    <scope>NUCLEOTIDE SEQUENCE [LARGE SCALE GENOMIC DNA]</scope>
    <source>
        <strain evidence="1 2">MG1</strain>
    </source>
</reference>
<comment type="caution">
    <text evidence="1">The sequence shown here is derived from an EMBL/GenBank/DDBJ whole genome shotgun (WGS) entry which is preliminary data.</text>
</comment>
<protein>
    <submittedName>
        <fullName evidence="1">Uncharacterized protein</fullName>
    </submittedName>
</protein>
<sequence>MKGFELVFETTVVNLATATLRLRSVTKVEKTGFKSEANK</sequence>
<dbReference type="EMBL" id="JWHU01000043">
    <property type="protein sequence ID" value="KIU19035.1"/>
    <property type="molecule type" value="Genomic_DNA"/>
</dbReference>
<keyword evidence="2" id="KW-1185">Reference proteome</keyword>
<dbReference type="PATRIC" id="fig|137591.25.peg.2276"/>
<dbReference type="Proteomes" id="UP000032287">
    <property type="component" value="Unassembled WGS sequence"/>
</dbReference>
<accession>A0A0D1LEH0</accession>